<keyword evidence="2" id="KW-0812">Transmembrane</keyword>
<keyword evidence="2" id="KW-0472">Membrane</keyword>
<feature type="region of interest" description="Disordered" evidence="1">
    <location>
        <begin position="153"/>
        <end position="202"/>
    </location>
</feature>
<feature type="transmembrane region" description="Helical" evidence="2">
    <location>
        <begin position="57"/>
        <end position="90"/>
    </location>
</feature>
<reference evidence="4" key="1">
    <citation type="submission" date="2016-10" db="EMBL/GenBank/DDBJ databases">
        <authorList>
            <person name="Varghese N."/>
            <person name="Submissions S."/>
        </authorList>
    </citation>
    <scope>NUCLEOTIDE SEQUENCE [LARGE SCALE GENOMIC DNA]</scope>
    <source>
        <strain evidence="4">930I</strain>
    </source>
</reference>
<protein>
    <submittedName>
        <fullName evidence="3">Uncharacterized protein</fullName>
    </submittedName>
</protein>
<evidence type="ECO:0000256" key="2">
    <source>
        <dbReference type="SAM" id="Phobius"/>
    </source>
</evidence>
<organism evidence="3 4">
    <name type="scientific">Roseospirillum parvum</name>
    <dbReference type="NCBI Taxonomy" id="83401"/>
    <lineage>
        <taxon>Bacteria</taxon>
        <taxon>Pseudomonadati</taxon>
        <taxon>Pseudomonadota</taxon>
        <taxon>Alphaproteobacteria</taxon>
        <taxon>Rhodospirillales</taxon>
        <taxon>Rhodospirillaceae</taxon>
        <taxon>Roseospirillum</taxon>
    </lineage>
</organism>
<evidence type="ECO:0000256" key="1">
    <source>
        <dbReference type="SAM" id="MobiDB-lite"/>
    </source>
</evidence>
<evidence type="ECO:0000313" key="3">
    <source>
        <dbReference type="EMBL" id="SDH59649.1"/>
    </source>
</evidence>
<dbReference type="Proteomes" id="UP000217076">
    <property type="component" value="Unassembled WGS sequence"/>
</dbReference>
<sequence>MATSPPYPHVTPEERKLHLRLSEAWTDGHLEVHADYNHLNRAGSPVYSVQENAAPLVLLLAIALLVLFAVGLAAGTMVLIFNSLVFVFLIRPWLAHRLRQRAIAQAMNSPEGLKRLWAVGGIAMNLKGRPNAGVAAPTGDWARFAKFGVPQRTMPRFVGTPPRDSAPYEEPKPTPPPRTRASDAPPRPPSAPKTETIRDREA</sequence>
<dbReference type="RefSeq" id="WP_245689497.1">
    <property type="nucleotide sequence ID" value="NZ_FNCV01000008.1"/>
</dbReference>
<name>A0A1G8DQC4_9PROT</name>
<keyword evidence="4" id="KW-1185">Reference proteome</keyword>
<dbReference type="EMBL" id="FNCV01000008">
    <property type="protein sequence ID" value="SDH59649.1"/>
    <property type="molecule type" value="Genomic_DNA"/>
</dbReference>
<gene>
    <name evidence="3" type="ORF">SAMN05421742_10881</name>
</gene>
<evidence type="ECO:0000313" key="4">
    <source>
        <dbReference type="Proteomes" id="UP000217076"/>
    </source>
</evidence>
<keyword evidence="2" id="KW-1133">Transmembrane helix</keyword>
<proteinExistence type="predicted"/>
<dbReference type="AlphaFoldDB" id="A0A1G8DQC4"/>
<accession>A0A1G8DQC4</accession>
<dbReference type="STRING" id="83401.SAMN05421742_10881"/>